<proteinExistence type="predicted"/>
<feature type="domain" description="Resolvase/invertase-type recombinase catalytic" evidence="1">
    <location>
        <begin position="6"/>
        <end position="157"/>
    </location>
</feature>
<dbReference type="Gene3D" id="3.40.50.1390">
    <property type="entry name" value="Resolvase, N-terminal catalytic domain"/>
    <property type="match status" value="1"/>
</dbReference>
<evidence type="ECO:0000259" key="2">
    <source>
        <dbReference type="PROSITE" id="PS51737"/>
    </source>
</evidence>
<gene>
    <name evidence="3" type="ORF">FYJ85_11075</name>
</gene>
<dbReference type="AlphaFoldDB" id="A0A844G4P0"/>
<dbReference type="Proteomes" id="UP000435649">
    <property type="component" value="Unassembled WGS sequence"/>
</dbReference>
<protein>
    <recommendedName>
        <fullName evidence="5">DNA invertase Pin-like site-specific DNA recombinase</fullName>
    </recommendedName>
</protein>
<comment type="caution">
    <text evidence="3">The sequence shown here is derived from an EMBL/GenBank/DDBJ whole genome shotgun (WGS) entry which is preliminary data.</text>
</comment>
<dbReference type="InterPro" id="IPR011109">
    <property type="entry name" value="DNA_bind_recombinase_dom"/>
</dbReference>
<name>A0A844G4P0_9BACT</name>
<dbReference type="InterPro" id="IPR025827">
    <property type="entry name" value="Zn_ribbon_recom_dom"/>
</dbReference>
<evidence type="ECO:0008006" key="5">
    <source>
        <dbReference type="Google" id="ProtNLM"/>
    </source>
</evidence>
<dbReference type="InterPro" id="IPR038109">
    <property type="entry name" value="DNA_bind_recomb_sf"/>
</dbReference>
<dbReference type="SMART" id="SM00857">
    <property type="entry name" value="Resolvase"/>
    <property type="match status" value="1"/>
</dbReference>
<dbReference type="CDD" id="cd00338">
    <property type="entry name" value="Ser_Recombinase"/>
    <property type="match status" value="1"/>
</dbReference>
<accession>A0A844G4P0</accession>
<evidence type="ECO:0000259" key="1">
    <source>
        <dbReference type="PROSITE" id="PS51736"/>
    </source>
</evidence>
<evidence type="ECO:0000313" key="3">
    <source>
        <dbReference type="EMBL" id="MST97581.1"/>
    </source>
</evidence>
<dbReference type="PROSITE" id="PS51736">
    <property type="entry name" value="RECOMBINASES_3"/>
    <property type="match status" value="1"/>
</dbReference>
<organism evidence="3 4">
    <name type="scientific">Victivallis lenta</name>
    <dbReference type="NCBI Taxonomy" id="2606640"/>
    <lineage>
        <taxon>Bacteria</taxon>
        <taxon>Pseudomonadati</taxon>
        <taxon>Lentisphaerota</taxon>
        <taxon>Lentisphaeria</taxon>
        <taxon>Victivallales</taxon>
        <taxon>Victivallaceae</taxon>
        <taxon>Victivallis</taxon>
    </lineage>
</organism>
<dbReference type="PROSITE" id="PS51737">
    <property type="entry name" value="RECOMBINASE_DNA_BIND"/>
    <property type="match status" value="1"/>
</dbReference>
<sequence>MDKVQKYLIYARVSPRGSDFEGDTSIPMQIEYCQEFIRGQHGEVVKVVSDEFASGKDMHRPAFQGVIDELETGTVEWDCLCVYNLSRLTRAPKDMYYIMELLGSKGKRFASATEPDFDFSTLHGELLMGIITHVNQYARKISAKGTRDRMLNLARNGYWPSGRVPFGYCRRSHKDNTLYIDPRKAAIVRDIFESYAADIRPIDLMHKYPEINRAQFFRLLQDQNYIGKLEWGGLCVPGKHDAIIDPDLFQRVQEKRAEKKDGPRPKAQKYNYLLTGLVYCHCGRLMTPASANSRSGKYHYYQCTDTINCKTRVSAERLEEAALDRIRDIKPDPVAIRVACEEVERERRKYLEEEIKPSEENVRIALRTAKAEQDKLIALLVNDNLSPATLTVLDKKIGAISQEVERLTGKLAFYEDQKSQIDSASFDMAGTVISMLERLVQAANASHDPEMLKMVYKTYLDKIQNEKNEHYRFFFKFPSCSSKSNKWWSIFLFFRKILSTSKWRIFRVSKGGAILPSRKILRTFIEKE</sequence>
<dbReference type="Pfam" id="PF13408">
    <property type="entry name" value="Zn_ribbon_recom"/>
    <property type="match status" value="1"/>
</dbReference>
<feature type="domain" description="Recombinase" evidence="2">
    <location>
        <begin position="165"/>
        <end position="262"/>
    </location>
</feature>
<dbReference type="Gene3D" id="3.90.1750.20">
    <property type="entry name" value="Putative Large Serine Recombinase, Chain B, Domain 2"/>
    <property type="match status" value="1"/>
</dbReference>
<dbReference type="Pfam" id="PF00239">
    <property type="entry name" value="Resolvase"/>
    <property type="match status" value="1"/>
</dbReference>
<keyword evidence="4" id="KW-1185">Reference proteome</keyword>
<dbReference type="PANTHER" id="PTHR30461">
    <property type="entry name" value="DNA-INVERTASE FROM LAMBDOID PROPHAGE"/>
    <property type="match status" value="1"/>
</dbReference>
<dbReference type="InterPro" id="IPR006119">
    <property type="entry name" value="Resolv_N"/>
</dbReference>
<dbReference type="EMBL" id="VUNS01000011">
    <property type="protein sequence ID" value="MST97581.1"/>
    <property type="molecule type" value="Genomic_DNA"/>
</dbReference>
<dbReference type="PANTHER" id="PTHR30461:SF23">
    <property type="entry name" value="DNA RECOMBINASE-RELATED"/>
    <property type="match status" value="1"/>
</dbReference>
<dbReference type="GO" id="GO:0003677">
    <property type="term" value="F:DNA binding"/>
    <property type="evidence" value="ECO:0007669"/>
    <property type="project" value="InterPro"/>
</dbReference>
<dbReference type="RefSeq" id="WP_154418550.1">
    <property type="nucleotide sequence ID" value="NZ_VUNS01000011.1"/>
</dbReference>
<dbReference type="InterPro" id="IPR050639">
    <property type="entry name" value="SSR_resolvase"/>
</dbReference>
<dbReference type="InterPro" id="IPR036162">
    <property type="entry name" value="Resolvase-like_N_sf"/>
</dbReference>
<dbReference type="SUPFAM" id="SSF53041">
    <property type="entry name" value="Resolvase-like"/>
    <property type="match status" value="1"/>
</dbReference>
<dbReference type="GO" id="GO:0000150">
    <property type="term" value="F:DNA strand exchange activity"/>
    <property type="evidence" value="ECO:0007669"/>
    <property type="project" value="InterPro"/>
</dbReference>
<reference evidence="3 4" key="1">
    <citation type="submission" date="2019-08" db="EMBL/GenBank/DDBJ databases">
        <title>In-depth cultivation of the pig gut microbiome towards novel bacterial diversity and tailored functional studies.</title>
        <authorList>
            <person name="Wylensek D."/>
            <person name="Hitch T.C.A."/>
            <person name="Clavel T."/>
        </authorList>
    </citation>
    <scope>NUCLEOTIDE SEQUENCE [LARGE SCALE GENOMIC DNA]</scope>
    <source>
        <strain evidence="3 4">BBE-744-WT-12</strain>
    </source>
</reference>
<dbReference type="Pfam" id="PF07508">
    <property type="entry name" value="Recombinase"/>
    <property type="match status" value="1"/>
</dbReference>
<evidence type="ECO:0000313" key="4">
    <source>
        <dbReference type="Proteomes" id="UP000435649"/>
    </source>
</evidence>